<evidence type="ECO:0000256" key="3">
    <source>
        <dbReference type="ARBA" id="ARBA00022519"/>
    </source>
</evidence>
<evidence type="ECO:0000256" key="2">
    <source>
        <dbReference type="ARBA" id="ARBA00022475"/>
    </source>
</evidence>
<keyword evidence="7 16" id="KW-0812">Transmembrane</keyword>
<evidence type="ECO:0000256" key="14">
    <source>
        <dbReference type="ARBA" id="ARBA00023136"/>
    </source>
</evidence>
<keyword evidence="5" id="KW-0285">Flavoprotein</keyword>
<keyword evidence="11" id="KW-0915">Sodium</keyword>
<keyword evidence="12" id="KW-0406">Ion transport</keyword>
<evidence type="ECO:0000256" key="9">
    <source>
        <dbReference type="ARBA" id="ARBA00022989"/>
    </source>
</evidence>
<dbReference type="EC" id="1.6.5.8" evidence="18"/>
<evidence type="ECO:0000256" key="6">
    <source>
        <dbReference type="ARBA" id="ARBA00022643"/>
    </source>
</evidence>
<dbReference type="Pfam" id="PF04205">
    <property type="entry name" value="FMN_bind"/>
    <property type="match status" value="1"/>
</dbReference>
<evidence type="ECO:0000256" key="4">
    <source>
        <dbReference type="ARBA" id="ARBA00022553"/>
    </source>
</evidence>
<evidence type="ECO:0000256" key="10">
    <source>
        <dbReference type="ARBA" id="ARBA00023027"/>
    </source>
</evidence>
<dbReference type="SMART" id="SM00900">
    <property type="entry name" value="FMN_bind"/>
    <property type="match status" value="1"/>
</dbReference>
<keyword evidence="15" id="KW-0739">Sodium transport</keyword>
<evidence type="ECO:0000256" key="11">
    <source>
        <dbReference type="ARBA" id="ARBA00023053"/>
    </source>
</evidence>
<feature type="transmembrane region" description="Helical" evidence="16">
    <location>
        <begin position="12"/>
        <end position="32"/>
    </location>
</feature>
<evidence type="ECO:0000256" key="8">
    <source>
        <dbReference type="ARBA" id="ARBA00022967"/>
    </source>
</evidence>
<sequence>MQVDHSNRRAFTVAFVVCVVCAALVTTAAVLLRPIQQANRLLDRQLNVLAVAGLLEPGKSVDELSKQLDPRLVDIASGKFVELENLEHFDERRAARNPAQSIALTPKQDIAQIKRRANYARVYLVWDQAGNLKTVVLPVHGYGLWSQLYGFLALESDGNTVAGLSFYEHAETPGLGGKVDDPAWKALWPGKQVYDEEHRPAIRLVKGPASARSKDARYQVDALSGATLTTRGIEDLLRFWLGPDGFGPFLAKIRDDEEGKPNVL</sequence>
<evidence type="ECO:0000256" key="12">
    <source>
        <dbReference type="ARBA" id="ARBA00023065"/>
    </source>
</evidence>
<keyword evidence="2" id="KW-1003">Cell membrane</keyword>
<keyword evidence="4" id="KW-0597">Phosphoprotein</keyword>
<dbReference type="NCBIfam" id="TIGR01938">
    <property type="entry name" value="nqrC"/>
    <property type="match status" value="1"/>
</dbReference>
<evidence type="ECO:0000313" key="18">
    <source>
        <dbReference type="EMBL" id="VAX05200.1"/>
    </source>
</evidence>
<dbReference type="PIRSF" id="PIRSF009437">
    <property type="entry name" value="NQR-1_subunit_C"/>
    <property type="match status" value="1"/>
</dbReference>
<evidence type="ECO:0000259" key="17">
    <source>
        <dbReference type="SMART" id="SM00900"/>
    </source>
</evidence>
<keyword evidence="18" id="KW-0560">Oxidoreductase</keyword>
<dbReference type="NCBIfam" id="NF003749">
    <property type="entry name" value="PRK05346.1-5"/>
    <property type="match status" value="1"/>
</dbReference>
<evidence type="ECO:0000256" key="13">
    <source>
        <dbReference type="ARBA" id="ARBA00023075"/>
    </source>
</evidence>
<keyword evidence="3" id="KW-0997">Cell inner membrane</keyword>
<protein>
    <submittedName>
        <fullName evidence="18">Na(+)-translocating NADH-quinone reductase subunit C</fullName>
        <ecNumber evidence="18">1.6.5.8</ecNumber>
    </submittedName>
</protein>
<dbReference type="GO" id="GO:0016655">
    <property type="term" value="F:oxidoreductase activity, acting on NAD(P)H, quinone or similar compound as acceptor"/>
    <property type="evidence" value="ECO:0007669"/>
    <property type="project" value="InterPro"/>
</dbReference>
<dbReference type="HAMAP" id="MF_00427">
    <property type="entry name" value="NqrC"/>
    <property type="match status" value="1"/>
</dbReference>
<organism evidence="18">
    <name type="scientific">hydrothermal vent metagenome</name>
    <dbReference type="NCBI Taxonomy" id="652676"/>
    <lineage>
        <taxon>unclassified sequences</taxon>
        <taxon>metagenomes</taxon>
        <taxon>ecological metagenomes</taxon>
    </lineage>
</organism>
<evidence type="ECO:0000256" key="1">
    <source>
        <dbReference type="ARBA" id="ARBA00022448"/>
    </source>
</evidence>
<feature type="domain" description="FMN-binding" evidence="17">
    <location>
        <begin position="143"/>
        <end position="244"/>
    </location>
</feature>
<keyword evidence="14 16" id="KW-0472">Membrane</keyword>
<keyword evidence="13" id="KW-0830">Ubiquinone</keyword>
<keyword evidence="1" id="KW-0813">Transport</keyword>
<gene>
    <name evidence="18" type="ORF">MNBD_GAMMA26-2106</name>
</gene>
<dbReference type="GO" id="GO:0006814">
    <property type="term" value="P:sodium ion transport"/>
    <property type="evidence" value="ECO:0007669"/>
    <property type="project" value="UniProtKB-KW"/>
</dbReference>
<dbReference type="EMBL" id="UOFX01000002">
    <property type="protein sequence ID" value="VAX05200.1"/>
    <property type="molecule type" value="Genomic_DNA"/>
</dbReference>
<dbReference type="InterPro" id="IPR007329">
    <property type="entry name" value="FMN-bd"/>
</dbReference>
<keyword evidence="8" id="KW-1278">Translocase</keyword>
<accession>A0A3B1B4J4</accession>
<keyword evidence="6" id="KW-0288">FMN</keyword>
<dbReference type="GO" id="GO:0016020">
    <property type="term" value="C:membrane"/>
    <property type="evidence" value="ECO:0007669"/>
    <property type="project" value="InterPro"/>
</dbReference>
<dbReference type="PANTHER" id="PTHR37838">
    <property type="entry name" value="NA(+)-TRANSLOCATING NADH-QUINONE REDUCTASE SUBUNIT C"/>
    <property type="match status" value="1"/>
</dbReference>
<keyword evidence="9 16" id="KW-1133">Transmembrane helix</keyword>
<evidence type="ECO:0000256" key="7">
    <source>
        <dbReference type="ARBA" id="ARBA00022692"/>
    </source>
</evidence>
<dbReference type="AlphaFoldDB" id="A0A3B1B4J4"/>
<dbReference type="GO" id="GO:0010181">
    <property type="term" value="F:FMN binding"/>
    <property type="evidence" value="ECO:0007669"/>
    <property type="project" value="InterPro"/>
</dbReference>
<proteinExistence type="inferred from homology"/>
<evidence type="ECO:0000256" key="5">
    <source>
        <dbReference type="ARBA" id="ARBA00022630"/>
    </source>
</evidence>
<evidence type="ECO:0000256" key="15">
    <source>
        <dbReference type="ARBA" id="ARBA00023201"/>
    </source>
</evidence>
<keyword evidence="10" id="KW-0520">NAD</keyword>
<dbReference type="PANTHER" id="PTHR37838:SF1">
    <property type="entry name" value="NA(+)-TRANSLOCATING NADH-QUINONE REDUCTASE SUBUNIT C"/>
    <property type="match status" value="1"/>
</dbReference>
<dbReference type="InterPro" id="IPR010204">
    <property type="entry name" value="NqrC"/>
</dbReference>
<evidence type="ECO:0000256" key="16">
    <source>
        <dbReference type="SAM" id="Phobius"/>
    </source>
</evidence>
<reference evidence="18" key="1">
    <citation type="submission" date="2018-06" db="EMBL/GenBank/DDBJ databases">
        <authorList>
            <person name="Zhirakovskaya E."/>
        </authorList>
    </citation>
    <scope>NUCLEOTIDE SEQUENCE</scope>
</reference>
<name>A0A3B1B4J4_9ZZZZ</name>